<evidence type="ECO:0000313" key="2">
    <source>
        <dbReference type="Proteomes" id="UP000602510"/>
    </source>
</evidence>
<proteinExistence type="predicted"/>
<organism evidence="1 2">
    <name type="scientific">Phytophthora infestans</name>
    <name type="common">Potato late blight agent</name>
    <name type="synonym">Botrytis infestans</name>
    <dbReference type="NCBI Taxonomy" id="4787"/>
    <lineage>
        <taxon>Eukaryota</taxon>
        <taxon>Sar</taxon>
        <taxon>Stramenopiles</taxon>
        <taxon>Oomycota</taxon>
        <taxon>Peronosporomycetes</taxon>
        <taxon>Peronosporales</taxon>
        <taxon>Peronosporaceae</taxon>
        <taxon>Phytophthora</taxon>
    </lineage>
</organism>
<gene>
    <name evidence="1" type="ORF">GN244_ATG12534</name>
</gene>
<reference evidence="1" key="1">
    <citation type="submission" date="2020-04" db="EMBL/GenBank/DDBJ databases">
        <title>Hybrid Assembly of Korean Phytophthora infestans isolates.</title>
        <authorList>
            <person name="Prokchorchik M."/>
            <person name="Lee Y."/>
            <person name="Seo J."/>
            <person name="Cho J.-H."/>
            <person name="Park Y.-E."/>
            <person name="Jang D.-C."/>
            <person name="Im J.-S."/>
            <person name="Choi J.-G."/>
            <person name="Park H.-J."/>
            <person name="Lee G.-B."/>
            <person name="Lee Y.-G."/>
            <person name="Hong S.-Y."/>
            <person name="Cho K."/>
            <person name="Sohn K.H."/>
        </authorList>
    </citation>
    <scope>NUCLEOTIDE SEQUENCE</scope>
    <source>
        <strain evidence="1">KR_1_A1</strain>
    </source>
</reference>
<protein>
    <submittedName>
        <fullName evidence="1">Putative integrase catalytic domain-containing protein</fullName>
    </submittedName>
</protein>
<keyword evidence="2" id="KW-1185">Reference proteome</keyword>
<evidence type="ECO:0000313" key="1">
    <source>
        <dbReference type="EMBL" id="KAF4035465.1"/>
    </source>
</evidence>
<dbReference type="EMBL" id="WSZM01000314">
    <property type="protein sequence ID" value="KAF4035465.1"/>
    <property type="molecule type" value="Genomic_DNA"/>
</dbReference>
<comment type="caution">
    <text evidence="1">The sequence shown here is derived from an EMBL/GenBank/DDBJ whole genome shotgun (WGS) entry which is preliminary data.</text>
</comment>
<dbReference type="PANTHER" id="PTHR11439:SF463">
    <property type="entry name" value="REVERSE TRANSCRIPTASE TY1_COPIA-TYPE DOMAIN-CONTAINING PROTEIN"/>
    <property type="match status" value="1"/>
</dbReference>
<accession>A0A833WHS8</accession>
<sequence length="84" mass="9521">MTVVWFAKKQPTVALSTAEAEYIAGSIAVKECLRAQTDPVCPELDSQSVIKTMENEITTDRIKHVNIKFHFIRDTIERGEPNMK</sequence>
<dbReference type="PANTHER" id="PTHR11439">
    <property type="entry name" value="GAG-POL-RELATED RETROTRANSPOSON"/>
    <property type="match status" value="1"/>
</dbReference>
<dbReference type="Proteomes" id="UP000602510">
    <property type="component" value="Unassembled WGS sequence"/>
</dbReference>
<name>A0A833WHS8_PHYIN</name>
<dbReference type="AlphaFoldDB" id="A0A833WHS8"/>
<dbReference type="CDD" id="cd09272">
    <property type="entry name" value="RNase_HI_RT_Ty1"/>
    <property type="match status" value="1"/>
</dbReference>